<dbReference type="AlphaFoldDB" id="A0AAN7C2K6"/>
<evidence type="ECO:0000313" key="2">
    <source>
        <dbReference type="Proteomes" id="UP001303760"/>
    </source>
</evidence>
<proteinExistence type="predicted"/>
<gene>
    <name evidence="1" type="ORF">C8A03DRAFT_19135</name>
</gene>
<reference evidence="1" key="2">
    <citation type="submission" date="2023-05" db="EMBL/GenBank/DDBJ databases">
        <authorList>
            <consortium name="Lawrence Berkeley National Laboratory"/>
            <person name="Steindorff A."/>
            <person name="Hensen N."/>
            <person name="Bonometti L."/>
            <person name="Westerberg I."/>
            <person name="Brannstrom I.O."/>
            <person name="Guillou S."/>
            <person name="Cros-Aarteil S."/>
            <person name="Calhoun S."/>
            <person name="Haridas S."/>
            <person name="Kuo A."/>
            <person name="Mondo S."/>
            <person name="Pangilinan J."/>
            <person name="Riley R."/>
            <person name="Labutti K."/>
            <person name="Andreopoulos B."/>
            <person name="Lipzen A."/>
            <person name="Chen C."/>
            <person name="Yanf M."/>
            <person name="Daum C."/>
            <person name="Ng V."/>
            <person name="Clum A."/>
            <person name="Ohm R."/>
            <person name="Martin F."/>
            <person name="Silar P."/>
            <person name="Natvig D."/>
            <person name="Lalanne C."/>
            <person name="Gautier V."/>
            <person name="Ament-Velasquez S.L."/>
            <person name="Kruys A."/>
            <person name="Hutchinson M.I."/>
            <person name="Powell A.J."/>
            <person name="Barry K."/>
            <person name="Miller A.N."/>
            <person name="Grigoriev I.V."/>
            <person name="Debuchy R."/>
            <person name="Gladieux P."/>
            <person name="Thoren M.H."/>
            <person name="Johannesson H."/>
        </authorList>
    </citation>
    <scope>NUCLEOTIDE SEQUENCE</scope>
    <source>
        <strain evidence="1">CBS 532.94</strain>
    </source>
</reference>
<dbReference type="Proteomes" id="UP001303760">
    <property type="component" value="Unassembled WGS sequence"/>
</dbReference>
<keyword evidence="2" id="KW-1185">Reference proteome</keyword>
<protein>
    <submittedName>
        <fullName evidence="1">Uncharacterized protein</fullName>
    </submittedName>
</protein>
<comment type="caution">
    <text evidence="1">The sequence shown here is derived from an EMBL/GenBank/DDBJ whole genome shotgun (WGS) entry which is preliminary data.</text>
</comment>
<accession>A0AAN7C2K6</accession>
<dbReference type="EMBL" id="MU860459">
    <property type="protein sequence ID" value="KAK4233861.1"/>
    <property type="molecule type" value="Genomic_DNA"/>
</dbReference>
<sequence>MKRHAIVIDKPAGFDDRNERQRKAAADDELFLDAEINDRREVCRTAQEERSRAWQSMKVFIEEFKKRDFNQIWLDLCRDDQETNAAIRSYFRDYVESSQKRRAVVGEQEYEIVQTITATKTVITHWKNLVAEADNTVLREMHRKDPDNRGLWKLRWDQGEPSDRPVADISAPVERFNLTRESKLTFAKVKTMVETTADDLLILLDTLWTRAEDVPCQPQYRVSLHWTLILAGFGFRPGSLMKFRDPENHGRTTLAATITVTHDKRHKADPRAQESVLFGPRLDVTNEPPCSATLHTISNAKAPWCSATRQYQYHHCTHMLNQALFFPKAENIAVLRCGDILRCWPFSRSGCSRRLVRRLNPRSMLPSSYIRC</sequence>
<reference evidence="1" key="1">
    <citation type="journal article" date="2023" name="Mol. Phylogenet. Evol.">
        <title>Genome-scale phylogeny and comparative genomics of the fungal order Sordariales.</title>
        <authorList>
            <person name="Hensen N."/>
            <person name="Bonometti L."/>
            <person name="Westerberg I."/>
            <person name="Brannstrom I.O."/>
            <person name="Guillou S."/>
            <person name="Cros-Aarteil S."/>
            <person name="Calhoun S."/>
            <person name="Haridas S."/>
            <person name="Kuo A."/>
            <person name="Mondo S."/>
            <person name="Pangilinan J."/>
            <person name="Riley R."/>
            <person name="LaButti K."/>
            <person name="Andreopoulos B."/>
            <person name="Lipzen A."/>
            <person name="Chen C."/>
            <person name="Yan M."/>
            <person name="Daum C."/>
            <person name="Ng V."/>
            <person name="Clum A."/>
            <person name="Steindorff A."/>
            <person name="Ohm R.A."/>
            <person name="Martin F."/>
            <person name="Silar P."/>
            <person name="Natvig D.O."/>
            <person name="Lalanne C."/>
            <person name="Gautier V."/>
            <person name="Ament-Velasquez S.L."/>
            <person name="Kruys A."/>
            <person name="Hutchinson M.I."/>
            <person name="Powell A.J."/>
            <person name="Barry K."/>
            <person name="Miller A.N."/>
            <person name="Grigoriev I.V."/>
            <person name="Debuchy R."/>
            <person name="Gladieux P."/>
            <person name="Hiltunen Thoren M."/>
            <person name="Johannesson H."/>
        </authorList>
    </citation>
    <scope>NUCLEOTIDE SEQUENCE</scope>
    <source>
        <strain evidence="1">CBS 532.94</strain>
    </source>
</reference>
<organism evidence="1 2">
    <name type="scientific">Achaetomium macrosporum</name>
    <dbReference type="NCBI Taxonomy" id="79813"/>
    <lineage>
        <taxon>Eukaryota</taxon>
        <taxon>Fungi</taxon>
        <taxon>Dikarya</taxon>
        <taxon>Ascomycota</taxon>
        <taxon>Pezizomycotina</taxon>
        <taxon>Sordariomycetes</taxon>
        <taxon>Sordariomycetidae</taxon>
        <taxon>Sordariales</taxon>
        <taxon>Chaetomiaceae</taxon>
        <taxon>Achaetomium</taxon>
    </lineage>
</organism>
<name>A0AAN7C2K6_9PEZI</name>
<evidence type="ECO:0000313" key="1">
    <source>
        <dbReference type="EMBL" id="KAK4233861.1"/>
    </source>
</evidence>